<dbReference type="AlphaFoldDB" id="A0A378LRZ2"/>
<dbReference type="Proteomes" id="UP000255297">
    <property type="component" value="Unassembled WGS sequence"/>
</dbReference>
<proteinExistence type="predicted"/>
<gene>
    <name evidence="1" type="ORF">NCTC11532_00774</name>
</gene>
<sequence>MNAGLFPNGMCCSKFWGFMTEKYNLLELEELFSKKFIQALHGDIKSTRHSCEVNMDVFEAMIFFLQHREFCPYLNLEQMIKGALNMVVSLQISKYKTLSPSSVGGDTYQRYIERSKDWLKNYHKALKALKSQQIQYSEVWMLVLPVIQRATNSPLYITPYASYTLAVYFEYLKALDEKFDPPKIPASEKRCSQLSPENFFILNQVSPLSRLSMFAITKSNLKFNGLPIALKDEIQYLSLKEKESTSSSCRCIVI</sequence>
<accession>A0A378LRZ2</accession>
<dbReference type="STRING" id="1122170.GCA_000701265_03174"/>
<protein>
    <submittedName>
        <fullName evidence="1">Uncharacterized protein</fullName>
    </submittedName>
</protein>
<reference evidence="1 2" key="1">
    <citation type="submission" date="2018-06" db="EMBL/GenBank/DDBJ databases">
        <authorList>
            <consortium name="Pathogen Informatics"/>
            <person name="Doyle S."/>
        </authorList>
    </citation>
    <scope>NUCLEOTIDE SEQUENCE [LARGE SCALE GENOMIC DNA]</scope>
    <source>
        <strain evidence="1 2">NCTC11532</strain>
    </source>
</reference>
<organism evidence="1 2">
    <name type="scientific">Legionella wadsworthii</name>
    <dbReference type="NCBI Taxonomy" id="28088"/>
    <lineage>
        <taxon>Bacteria</taxon>
        <taxon>Pseudomonadati</taxon>
        <taxon>Pseudomonadota</taxon>
        <taxon>Gammaproteobacteria</taxon>
        <taxon>Legionellales</taxon>
        <taxon>Legionellaceae</taxon>
        <taxon>Legionella</taxon>
    </lineage>
</organism>
<dbReference type="EMBL" id="UGPB01000001">
    <property type="protein sequence ID" value="STY28599.1"/>
    <property type="molecule type" value="Genomic_DNA"/>
</dbReference>
<name>A0A378LRZ2_9GAMM</name>
<keyword evidence="2" id="KW-1185">Reference proteome</keyword>
<evidence type="ECO:0000313" key="2">
    <source>
        <dbReference type="Proteomes" id="UP000255297"/>
    </source>
</evidence>
<evidence type="ECO:0000313" key="1">
    <source>
        <dbReference type="EMBL" id="STY28599.1"/>
    </source>
</evidence>